<feature type="domain" description="LTD" evidence="3">
    <location>
        <begin position="19"/>
        <end position="157"/>
    </location>
</feature>
<dbReference type="NCBIfam" id="NF033681">
    <property type="entry name" value="ExeM_NucH_DNase"/>
    <property type="match status" value="1"/>
</dbReference>
<dbReference type="Pfam" id="PF00932">
    <property type="entry name" value="LTD"/>
    <property type="match status" value="1"/>
</dbReference>
<gene>
    <name evidence="4" type="ORF">R0V15_00190</name>
</gene>
<dbReference type="InterPro" id="IPR005135">
    <property type="entry name" value="Endo/exonuclease/phosphatase"/>
</dbReference>
<dbReference type="PANTHER" id="PTHR42834">
    <property type="entry name" value="ENDONUCLEASE/EXONUCLEASE/PHOSPHATASE FAMILY PROTEIN (AFU_ORTHOLOGUE AFUA_3G09210)"/>
    <property type="match status" value="1"/>
</dbReference>
<accession>A0ABZ0RDN3</accession>
<dbReference type="InterPro" id="IPR001322">
    <property type="entry name" value="Lamin_tail_dom"/>
</dbReference>
<dbReference type="Proteomes" id="UP001323411">
    <property type="component" value="Chromosome"/>
</dbReference>
<dbReference type="EMBL" id="CP138854">
    <property type="protein sequence ID" value="WPJ89054.1"/>
    <property type="molecule type" value="Genomic_DNA"/>
</dbReference>
<keyword evidence="4" id="KW-0378">Hydrolase</keyword>
<feature type="compositionally biased region" description="Pro residues" evidence="1">
    <location>
        <begin position="213"/>
        <end position="225"/>
    </location>
</feature>
<feature type="compositionally biased region" description="Low complexity" evidence="1">
    <location>
        <begin position="226"/>
        <end position="244"/>
    </location>
</feature>
<protein>
    <submittedName>
        <fullName evidence="4">ExeM/NucH family extracellular endonuclease</fullName>
    </submittedName>
</protein>
<evidence type="ECO:0000256" key="1">
    <source>
        <dbReference type="SAM" id="MobiDB-lite"/>
    </source>
</evidence>
<dbReference type="Pfam" id="PF03372">
    <property type="entry name" value="Exo_endo_phos"/>
    <property type="match status" value="1"/>
</dbReference>
<dbReference type="SUPFAM" id="SSF69318">
    <property type="entry name" value="Integrin alpha N-terminal domain"/>
    <property type="match status" value="1"/>
</dbReference>
<keyword evidence="5" id="KW-1185">Reference proteome</keyword>
<keyword evidence="4" id="KW-0255">Endonuclease</keyword>
<feature type="chain" id="PRO_5045938047" evidence="2">
    <location>
        <begin position="30"/>
        <end position="1150"/>
    </location>
</feature>
<evidence type="ECO:0000259" key="3">
    <source>
        <dbReference type="PROSITE" id="PS51841"/>
    </source>
</evidence>
<keyword evidence="2" id="KW-0732">Signal</keyword>
<evidence type="ECO:0000313" key="4">
    <source>
        <dbReference type="EMBL" id="WPJ89054.1"/>
    </source>
</evidence>
<organism evidence="4 5">
    <name type="scientific">Schaalia turicensis</name>
    <dbReference type="NCBI Taxonomy" id="131111"/>
    <lineage>
        <taxon>Bacteria</taxon>
        <taxon>Bacillati</taxon>
        <taxon>Actinomycetota</taxon>
        <taxon>Actinomycetes</taxon>
        <taxon>Actinomycetales</taxon>
        <taxon>Actinomycetaceae</taxon>
        <taxon>Schaalia</taxon>
    </lineage>
</organism>
<sequence length="1150" mass="121191">MKKRALAGVAVLSATALMVPGVCLLPAFAAPDGSGIVINEIYTRGGSSGSTYTHKYVELYNPSSVAVDLSDLALGYSASHGKNISSKVALSGSLEAGAYLVVSAGSNGPNGSQLPEGVTSPLNLGAKGGIVVLAPSSRIDAALADPATAIDLVGYGNASVAEGEAARVGSNSQMAANSASRIPNGSDTNNNSADFSVVPATPGRANDGATPGHPDPGTQPQPEPSTGPGTDPTTDPGTGTTSDPAVPVPIAQIQGNGQASPLAGQEVTTRGVVTAAYPEGGLNGAYIQTPGVEHTDASHGIFVYGTAAAQLEAGAYVEVRGAVTEFYGLTEINAAAITALEEKPAAPEPVEIACNATAAQREAVEGMLVRVTGPLTVTNNYATNQYGEVGLACGTQPLWQPSERFNPSENPEQVQALDAYNAANVLVLDDGRSRAYFGRNAQTNVPVPYLFADNASAKGVPVRVGAAATLQGGLIMDFRNNSWKLQPRFPVTLEDGTDRSTEVVTFENTRAGAPGKLDGDISLASFNVLNYFTSLGENEKGCRSYTDREGNPIAANRCKVRGAYTPESFARQQTKIVRAINELDASVLGLQEIENTARVSGGDRDTAVRELVAALNADAKAERWAYVPSPAKVGENEDYIRLAFIYQKDKVRAVGPSQILNSEWYTGTARQPLAQSFQAVVDGEGVGPEFVVIANHFKSKGSLSKKIANDEDVYQGNNNLLRTKQAETLRDWIAAEFADKPVFVVGDLNSYSKEDPIGVFEKAGYTNLHAHFQPDTYTYQFSGLVGSLDHVLANPAAAKLATGGQVWNINSPEAVALEYSRYNYNIKDLWDESAFRSSDHDPFKVGLKVIPEQEDPAPVPTPTQPAPEPTQPEPTQPEPEPTSPEPSAPEPTQPAPEPTRPEPTSEPAPVPAPTSEPAPAPAPSTGNMFYLSNNWQTTVADLVFSYGRAGDEVLVGDWDGDGVDTFAVRRGNVFYVKNSLASGVADAVFSYGRVGDEVLVGDWDGDGVDTFVVRRGNVFYVKNSLASGVADAVFSYGRVGDEVLVGDWDGDGVDTFAVRRGNVFYVKNSLASGAADASFSYGRTSDTTLAGDFNGDGRDTLSIRRGNTIHVNNSLTSGNADYALPYGRVSDELFMGDWDGNGTDTPTVRR</sequence>
<dbReference type="SUPFAM" id="SSF56219">
    <property type="entry name" value="DNase I-like"/>
    <property type="match status" value="1"/>
</dbReference>
<proteinExistence type="predicted"/>
<dbReference type="InterPro" id="IPR036415">
    <property type="entry name" value="Lamin_tail_dom_sf"/>
</dbReference>
<feature type="signal peptide" evidence="2">
    <location>
        <begin position="1"/>
        <end position="29"/>
    </location>
</feature>
<name>A0ABZ0RDN3_9ACTO</name>
<dbReference type="PANTHER" id="PTHR42834:SF1">
    <property type="entry name" value="ENDONUCLEASE_EXONUCLEASE_PHOSPHATASE FAMILY PROTEIN (AFU_ORTHOLOGUE AFUA_3G09210)"/>
    <property type="match status" value="1"/>
</dbReference>
<dbReference type="CDD" id="cd04486">
    <property type="entry name" value="YhcR_OBF_like"/>
    <property type="match status" value="1"/>
</dbReference>
<dbReference type="Gene3D" id="3.60.10.10">
    <property type="entry name" value="Endonuclease/exonuclease/phosphatase"/>
    <property type="match status" value="1"/>
</dbReference>
<feature type="compositionally biased region" description="Polar residues" evidence="1">
    <location>
        <begin position="172"/>
        <end position="194"/>
    </location>
</feature>
<feature type="region of interest" description="Disordered" evidence="1">
    <location>
        <begin position="850"/>
        <end position="925"/>
    </location>
</feature>
<evidence type="ECO:0000313" key="5">
    <source>
        <dbReference type="Proteomes" id="UP001323411"/>
    </source>
</evidence>
<dbReference type="SUPFAM" id="SSF74853">
    <property type="entry name" value="Lamin A/C globular tail domain"/>
    <property type="match status" value="1"/>
</dbReference>
<dbReference type="PROSITE" id="PS51841">
    <property type="entry name" value="LTD"/>
    <property type="match status" value="1"/>
</dbReference>
<reference evidence="4 5" key="1">
    <citation type="submission" date="2023-10" db="EMBL/GenBank/DDBJ databases">
        <authorList>
            <person name="Choi B."/>
        </authorList>
    </citation>
    <scope>NUCLEOTIDE SEQUENCE [LARGE SCALE GENOMIC DNA]</scope>
    <source>
        <strain evidence="4 5">UMB5448B</strain>
    </source>
</reference>
<dbReference type="InterPro" id="IPR028994">
    <property type="entry name" value="Integrin_alpha_N"/>
</dbReference>
<keyword evidence="4" id="KW-0540">Nuclease</keyword>
<feature type="compositionally biased region" description="Pro residues" evidence="1">
    <location>
        <begin position="904"/>
        <end position="922"/>
    </location>
</feature>
<dbReference type="GO" id="GO:0004519">
    <property type="term" value="F:endonuclease activity"/>
    <property type="evidence" value="ECO:0007669"/>
    <property type="project" value="UniProtKB-KW"/>
</dbReference>
<dbReference type="RefSeq" id="WP_347855853.1">
    <property type="nucleotide sequence ID" value="NZ_CP138854.1"/>
</dbReference>
<dbReference type="CDD" id="cd10283">
    <property type="entry name" value="MnuA_DNase1-like"/>
    <property type="match status" value="1"/>
</dbReference>
<dbReference type="InterPro" id="IPR047971">
    <property type="entry name" value="ExeM-like"/>
</dbReference>
<feature type="compositionally biased region" description="Pro residues" evidence="1">
    <location>
        <begin position="857"/>
        <end position="898"/>
    </location>
</feature>
<feature type="region of interest" description="Disordered" evidence="1">
    <location>
        <begin position="172"/>
        <end position="248"/>
    </location>
</feature>
<evidence type="ECO:0000256" key="2">
    <source>
        <dbReference type="SAM" id="SignalP"/>
    </source>
</evidence>
<dbReference type="InterPro" id="IPR036691">
    <property type="entry name" value="Endo/exonu/phosph_ase_sf"/>
</dbReference>